<protein>
    <submittedName>
        <fullName evidence="2">Uncharacterized protein</fullName>
    </submittedName>
</protein>
<feature type="region of interest" description="Disordered" evidence="1">
    <location>
        <begin position="434"/>
        <end position="500"/>
    </location>
</feature>
<keyword evidence="3" id="KW-1185">Reference proteome</keyword>
<feature type="compositionally biased region" description="Low complexity" evidence="1">
    <location>
        <begin position="12"/>
        <end position="23"/>
    </location>
</feature>
<gene>
    <name evidence="2" type="ORF">N7493_000115</name>
</gene>
<feature type="compositionally biased region" description="Polar residues" evidence="1">
    <location>
        <begin position="487"/>
        <end position="500"/>
    </location>
</feature>
<comment type="caution">
    <text evidence="2">The sequence shown here is derived from an EMBL/GenBank/DDBJ whole genome shotgun (WGS) entry which is preliminary data.</text>
</comment>
<name>A0AAD6HVP4_9EURO</name>
<feature type="region of interest" description="Disordered" evidence="1">
    <location>
        <begin position="1"/>
        <end position="35"/>
    </location>
</feature>
<evidence type="ECO:0000256" key="1">
    <source>
        <dbReference type="SAM" id="MobiDB-lite"/>
    </source>
</evidence>
<evidence type="ECO:0000313" key="2">
    <source>
        <dbReference type="EMBL" id="KAJ5740243.1"/>
    </source>
</evidence>
<reference evidence="2" key="1">
    <citation type="journal article" date="2023" name="IMA Fungus">
        <title>Comparative genomic study of the Penicillium genus elucidates a diverse pangenome and 15 lateral gene transfer events.</title>
        <authorList>
            <person name="Petersen C."/>
            <person name="Sorensen T."/>
            <person name="Nielsen M.R."/>
            <person name="Sondergaard T.E."/>
            <person name="Sorensen J.L."/>
            <person name="Fitzpatrick D.A."/>
            <person name="Frisvad J.C."/>
            <person name="Nielsen K.L."/>
        </authorList>
    </citation>
    <scope>NUCLEOTIDE SEQUENCE</scope>
    <source>
        <strain evidence="2">IBT 17514</strain>
    </source>
</reference>
<reference evidence="2" key="2">
    <citation type="submission" date="2023-01" db="EMBL/GenBank/DDBJ databases">
        <authorList>
            <person name="Petersen C."/>
        </authorList>
    </citation>
    <scope>NUCLEOTIDE SEQUENCE</scope>
    <source>
        <strain evidence="2">IBT 17514</strain>
    </source>
</reference>
<dbReference type="AlphaFoldDB" id="A0AAD6HVP4"/>
<feature type="compositionally biased region" description="Polar residues" evidence="1">
    <location>
        <begin position="441"/>
        <end position="452"/>
    </location>
</feature>
<feature type="region of interest" description="Disordered" evidence="1">
    <location>
        <begin position="335"/>
        <end position="373"/>
    </location>
</feature>
<accession>A0AAD6HVP4</accession>
<dbReference type="EMBL" id="JAQJAN010000001">
    <property type="protein sequence ID" value="KAJ5740243.1"/>
    <property type="molecule type" value="Genomic_DNA"/>
</dbReference>
<proteinExistence type="predicted"/>
<sequence length="500" mass="56859">MSTMTTLERSHSSASLSMSSPRLSVRETTPPGAEPSLTRLQYRINQLDSQLFELRSTFLSEDSYVERRNREDSHVRREFANTSATCNRIDLNVVALRSTVEQIRSNVDSNAILYKNERDFLNSEFDRVEKRLNQLDELVRSDSSAWRIEISKLKTITNDIRTDMRLMETRINGRLSIIESRMKHADRVRFNSLAHTLHAPINPIPVILDDGTLQWPKWFPRTVWRFWCLKKRSRGEQGIITDKLLLRSNILSLILVHRLTELAEFYQLEGYQSWSRLQPSDFHSYDSDSSDSSDSNCSMTRAEAVHLFPEAAHQALAATLGLVYYKIRNEVGEGPHAVMAPRPPKRQQDEVASSTTSTKSKPVKIPRRPSVSDTFLQRLIHGPSIDTKSSTSEEFDQIGWKAFSEVSDDAKDKLRSIDPHDLGAVLRALEQGRLKLKPSRSEQQNASPTESKGANPFRHAPNPVPRDEPNPTEPLTASLCSERARRTSVSEVSISSNHNN</sequence>
<dbReference type="Proteomes" id="UP001215712">
    <property type="component" value="Unassembled WGS sequence"/>
</dbReference>
<organism evidence="2 3">
    <name type="scientific">Penicillium malachiteum</name>
    <dbReference type="NCBI Taxonomy" id="1324776"/>
    <lineage>
        <taxon>Eukaryota</taxon>
        <taxon>Fungi</taxon>
        <taxon>Dikarya</taxon>
        <taxon>Ascomycota</taxon>
        <taxon>Pezizomycotina</taxon>
        <taxon>Eurotiomycetes</taxon>
        <taxon>Eurotiomycetidae</taxon>
        <taxon>Eurotiales</taxon>
        <taxon>Aspergillaceae</taxon>
        <taxon>Penicillium</taxon>
    </lineage>
</organism>
<evidence type="ECO:0000313" key="3">
    <source>
        <dbReference type="Proteomes" id="UP001215712"/>
    </source>
</evidence>